<comment type="subcellular location">
    <subcellularLocation>
        <location evidence="1">Membrane</location>
        <topology evidence="1">Single-pass membrane protein</topology>
    </subcellularLocation>
</comment>
<evidence type="ECO:0000256" key="3">
    <source>
        <dbReference type="ARBA" id="ARBA00022692"/>
    </source>
</evidence>
<comment type="function">
    <text evidence="6">HflC and HflK could encode or regulate a protease.</text>
</comment>
<feature type="domain" description="Band 7" evidence="7">
    <location>
        <begin position="37"/>
        <end position="216"/>
    </location>
</feature>
<evidence type="ECO:0000256" key="5">
    <source>
        <dbReference type="ARBA" id="ARBA00023136"/>
    </source>
</evidence>
<dbReference type="EMBL" id="JADIMM010000070">
    <property type="protein sequence ID" value="MBO8457573.1"/>
    <property type="molecule type" value="Genomic_DNA"/>
</dbReference>
<dbReference type="SMART" id="SM00244">
    <property type="entry name" value="PHB"/>
    <property type="match status" value="1"/>
</dbReference>
<comment type="similarity">
    <text evidence="2 6">Belongs to the band 7/mec-2 family. HflK subfamily.</text>
</comment>
<dbReference type="Gene3D" id="3.30.479.30">
    <property type="entry name" value="Band 7 domain"/>
    <property type="match status" value="1"/>
</dbReference>
<organism evidence="8 9">
    <name type="scientific">Candidatus Gallitreponema excrementavium</name>
    <dbReference type="NCBI Taxonomy" id="2840840"/>
    <lineage>
        <taxon>Bacteria</taxon>
        <taxon>Pseudomonadati</taxon>
        <taxon>Spirochaetota</taxon>
        <taxon>Spirochaetia</taxon>
        <taxon>Spirochaetales</taxon>
        <taxon>Candidatus Gallitreponema</taxon>
    </lineage>
</organism>
<dbReference type="AlphaFoldDB" id="A0A9D9HPQ9"/>
<keyword evidence="3 6" id="KW-0812">Transmembrane</keyword>
<evidence type="ECO:0000256" key="4">
    <source>
        <dbReference type="ARBA" id="ARBA00022989"/>
    </source>
</evidence>
<dbReference type="InterPro" id="IPR050710">
    <property type="entry name" value="Band7/mec-2_domain"/>
</dbReference>
<proteinExistence type="inferred from homology"/>
<dbReference type="InterPro" id="IPR010201">
    <property type="entry name" value="HflK"/>
</dbReference>
<accession>A0A9D9HPQ9</accession>
<dbReference type="Proteomes" id="UP000823638">
    <property type="component" value="Unassembled WGS sequence"/>
</dbReference>
<evidence type="ECO:0000259" key="7">
    <source>
        <dbReference type="SMART" id="SM00244"/>
    </source>
</evidence>
<gene>
    <name evidence="8" type="primary">hflK</name>
    <name evidence="8" type="ORF">IAA81_05010</name>
</gene>
<dbReference type="InterPro" id="IPR001107">
    <property type="entry name" value="Band_7"/>
</dbReference>
<protein>
    <recommendedName>
        <fullName evidence="6">Protein HflK</fullName>
    </recommendedName>
</protein>
<dbReference type="GO" id="GO:0016020">
    <property type="term" value="C:membrane"/>
    <property type="evidence" value="ECO:0007669"/>
    <property type="project" value="UniProtKB-SubCell"/>
</dbReference>
<dbReference type="InterPro" id="IPR036013">
    <property type="entry name" value="Band_7/SPFH_dom_sf"/>
</dbReference>
<dbReference type="GO" id="GO:0006508">
    <property type="term" value="P:proteolysis"/>
    <property type="evidence" value="ECO:0007669"/>
    <property type="project" value="UniProtKB-KW"/>
</dbReference>
<evidence type="ECO:0000256" key="2">
    <source>
        <dbReference type="ARBA" id="ARBA00006971"/>
    </source>
</evidence>
<dbReference type="NCBIfam" id="TIGR01933">
    <property type="entry name" value="hflK"/>
    <property type="match status" value="1"/>
</dbReference>
<reference evidence="8" key="2">
    <citation type="journal article" date="2021" name="PeerJ">
        <title>Extensive microbial diversity within the chicken gut microbiome revealed by metagenomics and culture.</title>
        <authorList>
            <person name="Gilroy R."/>
            <person name="Ravi A."/>
            <person name="Getino M."/>
            <person name="Pursley I."/>
            <person name="Horton D.L."/>
            <person name="Alikhan N.F."/>
            <person name="Baker D."/>
            <person name="Gharbi K."/>
            <person name="Hall N."/>
            <person name="Watson M."/>
            <person name="Adriaenssens E.M."/>
            <person name="Foster-Nyarko E."/>
            <person name="Jarju S."/>
            <person name="Secka A."/>
            <person name="Antonio M."/>
            <person name="Oren A."/>
            <person name="Chaudhuri R.R."/>
            <person name="La Ragione R."/>
            <person name="Hildebrand F."/>
            <person name="Pallen M.J."/>
        </authorList>
    </citation>
    <scope>NUCLEOTIDE SEQUENCE</scope>
    <source>
        <strain evidence="8">10532</strain>
    </source>
</reference>
<evidence type="ECO:0000313" key="9">
    <source>
        <dbReference type="Proteomes" id="UP000823638"/>
    </source>
</evidence>
<name>A0A9D9HPQ9_9SPIR</name>
<dbReference type="SUPFAM" id="SSF117892">
    <property type="entry name" value="Band 7/SPFH domain"/>
    <property type="match status" value="1"/>
</dbReference>
<dbReference type="PANTHER" id="PTHR43327:SF2">
    <property type="entry name" value="MODULATOR OF FTSH PROTEASE HFLK"/>
    <property type="match status" value="1"/>
</dbReference>
<reference evidence="8" key="1">
    <citation type="submission" date="2020-10" db="EMBL/GenBank/DDBJ databases">
        <authorList>
            <person name="Gilroy R."/>
        </authorList>
    </citation>
    <scope>NUCLEOTIDE SEQUENCE</scope>
    <source>
        <strain evidence="8">10532</strain>
    </source>
</reference>
<sequence length="322" mass="36147">MAENQYNGQSSGKKPKKIWVFAIQILLIVFILAALSTSFYIVDGRENSVVTRFGKYKGVYGPGLHFKLPFGIEKNYNVPTKTIQEAQFGFKFVKRGNTTESVPVKEESTMLTGDLNLVEVEWTMQYQIVDPKAYLFAVEDTEKTIRDVSRSVINSLVGDRPILAVIGSERKTIQDEAPVMMNETYNLLGMGISVKAVNLQNVVAPEGVQDAFEDVNKADQDMQRLINEGKDAYNGEIPRIKGEAEKIIEVAKGYAQERINRANGDVARFNAVYQEYVKNPKVTRDRLYLEAMEEVLKETGETIIIDSKLDNFLPVKNLGTGN</sequence>
<dbReference type="CDD" id="cd03404">
    <property type="entry name" value="SPFH_HflK"/>
    <property type="match status" value="1"/>
</dbReference>
<comment type="subunit">
    <text evidence="6">HflC and HflK may interact to form a multimeric complex.</text>
</comment>
<dbReference type="PANTHER" id="PTHR43327">
    <property type="entry name" value="STOMATIN-LIKE PROTEIN 2, MITOCHONDRIAL"/>
    <property type="match status" value="1"/>
</dbReference>
<evidence type="ECO:0000256" key="1">
    <source>
        <dbReference type="ARBA" id="ARBA00004167"/>
    </source>
</evidence>
<dbReference type="GO" id="GO:0008233">
    <property type="term" value="F:peptidase activity"/>
    <property type="evidence" value="ECO:0007669"/>
    <property type="project" value="UniProtKB-KW"/>
</dbReference>
<comment type="caution">
    <text evidence="8">The sequence shown here is derived from an EMBL/GenBank/DDBJ whole genome shotgun (WGS) entry which is preliminary data.</text>
</comment>
<evidence type="ECO:0000256" key="6">
    <source>
        <dbReference type="RuleBase" id="RU364113"/>
    </source>
</evidence>
<dbReference type="Pfam" id="PF01145">
    <property type="entry name" value="Band_7"/>
    <property type="match status" value="1"/>
</dbReference>
<feature type="transmembrane region" description="Helical" evidence="6">
    <location>
        <begin position="18"/>
        <end position="42"/>
    </location>
</feature>
<evidence type="ECO:0000313" key="8">
    <source>
        <dbReference type="EMBL" id="MBO8457573.1"/>
    </source>
</evidence>
<keyword evidence="5 6" id="KW-0472">Membrane</keyword>
<keyword evidence="8" id="KW-0378">Hydrolase</keyword>
<keyword evidence="4 6" id="KW-1133">Transmembrane helix</keyword>
<keyword evidence="8" id="KW-0645">Protease</keyword>